<proteinExistence type="predicted"/>
<gene>
    <name evidence="2" type="ORF">UFOPK4061_01310</name>
</gene>
<evidence type="ECO:0000256" key="1">
    <source>
        <dbReference type="SAM" id="MobiDB-lite"/>
    </source>
</evidence>
<feature type="region of interest" description="Disordered" evidence="1">
    <location>
        <begin position="1"/>
        <end position="28"/>
    </location>
</feature>
<accession>A0A6J7QP71</accession>
<reference evidence="2" key="1">
    <citation type="submission" date="2020-05" db="EMBL/GenBank/DDBJ databases">
        <authorList>
            <person name="Chiriac C."/>
            <person name="Salcher M."/>
            <person name="Ghai R."/>
            <person name="Kavagutti S V."/>
        </authorList>
    </citation>
    <scope>NUCLEOTIDE SEQUENCE</scope>
</reference>
<name>A0A6J7QP71_9ZZZZ</name>
<organism evidence="2">
    <name type="scientific">freshwater metagenome</name>
    <dbReference type="NCBI Taxonomy" id="449393"/>
    <lineage>
        <taxon>unclassified sequences</taxon>
        <taxon>metagenomes</taxon>
        <taxon>ecological metagenomes</taxon>
    </lineage>
</organism>
<evidence type="ECO:0000313" key="2">
    <source>
        <dbReference type="EMBL" id="CAB5019580.1"/>
    </source>
</evidence>
<feature type="compositionally biased region" description="Basic and acidic residues" evidence="1">
    <location>
        <begin position="1"/>
        <end position="12"/>
    </location>
</feature>
<dbReference type="AlphaFoldDB" id="A0A6J7QP71"/>
<sequence>MVIHDEAKREQDASLEDPGSDGRVTDGAEQDGVLRTELRDHLLGQQLTGGVVSLCSEVVFGCLDGDVGERRDRKEDLHGLGDNLSADAVAGDEGKVQGA</sequence>
<feature type="region of interest" description="Disordered" evidence="1">
    <location>
        <begin position="77"/>
        <end position="99"/>
    </location>
</feature>
<dbReference type="EMBL" id="CAFBPD010000242">
    <property type="protein sequence ID" value="CAB5019580.1"/>
    <property type="molecule type" value="Genomic_DNA"/>
</dbReference>
<protein>
    <submittedName>
        <fullName evidence="2">Unannotated protein</fullName>
    </submittedName>
</protein>